<evidence type="ECO:0000256" key="7">
    <source>
        <dbReference type="RuleBase" id="RU003355"/>
    </source>
</evidence>
<dbReference type="InterPro" id="IPR015500">
    <property type="entry name" value="Peptidase_S8_subtilisin-rel"/>
</dbReference>
<keyword evidence="11" id="KW-1185">Reference proteome</keyword>
<feature type="signal peptide" evidence="8">
    <location>
        <begin position="1"/>
        <end position="37"/>
    </location>
</feature>
<feature type="active site" description="Charge relay system" evidence="5 6">
    <location>
        <position position="521"/>
    </location>
</feature>
<keyword evidence="2 6" id="KW-0645">Protease</keyword>
<dbReference type="InterPro" id="IPR051048">
    <property type="entry name" value="Peptidase_S8/S53_subtilisin"/>
</dbReference>
<dbReference type="PRINTS" id="PR00723">
    <property type="entry name" value="SUBTILISIN"/>
</dbReference>
<evidence type="ECO:0000256" key="6">
    <source>
        <dbReference type="PROSITE-ProRule" id="PRU01240"/>
    </source>
</evidence>
<feature type="active site" description="Charge relay system" evidence="5 6">
    <location>
        <position position="237"/>
    </location>
</feature>
<feature type="chain" id="PRO_5041672206" description="Peptidase S8/S53 domain-containing protein" evidence="8">
    <location>
        <begin position="38"/>
        <end position="814"/>
    </location>
</feature>
<dbReference type="InterPro" id="IPR023827">
    <property type="entry name" value="Peptidase_S8_Asp-AS"/>
</dbReference>
<dbReference type="InterPro" id="IPR000209">
    <property type="entry name" value="Peptidase_S8/S53_dom"/>
</dbReference>
<gene>
    <name evidence="10" type="ORF">C9374_011857</name>
</gene>
<dbReference type="Gene3D" id="2.60.120.380">
    <property type="match status" value="1"/>
</dbReference>
<keyword evidence="3 6" id="KW-0378">Hydrolase</keyword>
<evidence type="ECO:0000256" key="8">
    <source>
        <dbReference type="SAM" id="SignalP"/>
    </source>
</evidence>
<dbReference type="PROSITE" id="PS00136">
    <property type="entry name" value="SUBTILASE_ASP"/>
    <property type="match status" value="1"/>
</dbReference>
<dbReference type="InterPro" id="IPR034058">
    <property type="entry name" value="TagA/B/C/D_pept_dom"/>
</dbReference>
<feature type="active site" description="Charge relay system" evidence="5 6">
    <location>
        <position position="285"/>
    </location>
</feature>
<dbReference type="Pfam" id="PF00082">
    <property type="entry name" value="Peptidase_S8"/>
    <property type="match status" value="1"/>
</dbReference>
<dbReference type="PANTHER" id="PTHR43399">
    <property type="entry name" value="SUBTILISIN-RELATED"/>
    <property type="match status" value="1"/>
</dbReference>
<feature type="domain" description="Peptidase S8/S53" evidence="9">
    <location>
        <begin position="228"/>
        <end position="573"/>
    </location>
</feature>
<accession>A0AA88GF76</accession>
<evidence type="ECO:0000256" key="3">
    <source>
        <dbReference type="ARBA" id="ARBA00022801"/>
    </source>
</evidence>
<keyword evidence="8" id="KW-0732">Signal</keyword>
<comment type="caution">
    <text evidence="10">The sequence shown here is derived from an EMBL/GenBank/DDBJ whole genome shotgun (WGS) entry which is preliminary data.</text>
</comment>
<dbReference type="GO" id="GO:0006508">
    <property type="term" value="P:proteolysis"/>
    <property type="evidence" value="ECO:0007669"/>
    <property type="project" value="UniProtKB-KW"/>
</dbReference>
<evidence type="ECO:0000256" key="5">
    <source>
        <dbReference type="PIRSR" id="PIRSR615500-1"/>
    </source>
</evidence>
<comment type="similarity">
    <text evidence="1 6 7">Belongs to the peptidase S8 family.</text>
</comment>
<dbReference type="AlphaFoldDB" id="A0AA88GF76"/>
<evidence type="ECO:0000259" key="9">
    <source>
        <dbReference type="Pfam" id="PF00082"/>
    </source>
</evidence>
<dbReference type="Proteomes" id="UP000816034">
    <property type="component" value="Unassembled WGS sequence"/>
</dbReference>
<evidence type="ECO:0000313" key="11">
    <source>
        <dbReference type="Proteomes" id="UP000816034"/>
    </source>
</evidence>
<dbReference type="GO" id="GO:0004252">
    <property type="term" value="F:serine-type endopeptidase activity"/>
    <property type="evidence" value="ECO:0007669"/>
    <property type="project" value="UniProtKB-UniRule"/>
</dbReference>
<keyword evidence="4 6" id="KW-0720">Serine protease</keyword>
<organism evidence="10 11">
    <name type="scientific">Naegleria lovaniensis</name>
    <name type="common">Amoeba</name>
    <dbReference type="NCBI Taxonomy" id="51637"/>
    <lineage>
        <taxon>Eukaryota</taxon>
        <taxon>Discoba</taxon>
        <taxon>Heterolobosea</taxon>
        <taxon>Tetramitia</taxon>
        <taxon>Eutetramitia</taxon>
        <taxon>Vahlkampfiidae</taxon>
        <taxon>Naegleria</taxon>
    </lineage>
</organism>
<dbReference type="SUPFAM" id="SSF52743">
    <property type="entry name" value="Subtilisin-like"/>
    <property type="match status" value="1"/>
</dbReference>
<reference evidence="10 11" key="1">
    <citation type="journal article" date="2018" name="BMC Genomics">
        <title>The genome of Naegleria lovaniensis, the basis for a comparative approach to unravel pathogenicity factors of the human pathogenic amoeba N. fowleri.</title>
        <authorList>
            <person name="Liechti N."/>
            <person name="Schurch N."/>
            <person name="Bruggmann R."/>
            <person name="Wittwer M."/>
        </authorList>
    </citation>
    <scope>NUCLEOTIDE SEQUENCE [LARGE SCALE GENOMIC DNA]</scope>
    <source>
        <strain evidence="10 11">ATCC 30569</strain>
    </source>
</reference>
<dbReference type="InterPro" id="IPR023828">
    <property type="entry name" value="Peptidase_S8_Ser-AS"/>
</dbReference>
<dbReference type="Gene3D" id="3.40.50.200">
    <property type="entry name" value="Peptidase S8/S53 domain"/>
    <property type="match status" value="1"/>
</dbReference>
<dbReference type="PROSITE" id="PS00138">
    <property type="entry name" value="SUBTILASE_SER"/>
    <property type="match status" value="1"/>
</dbReference>
<sequence>MLKRRRNCSSSTCLPCCMIAFWLVFLVLFHSNHVVHSEIKSSPRAAQQHHRFSHALDGINLLGSSSKNFVDSFMTLAQRHDDFNERMVLVDVYIKQQVILTSYHLNEFKKEFNHVLNDASGGREEHHVPPTWNVVAGSDNRIFRSWISWKQLSEISKKRNLQYMERMEELNAWLGEEFLTLLFESHEQVELVSREFQQTLLTLGSNDVVQTNTLTNDPRYLWNQGVTGKDQIVHLIDSGLDVNHCYFSKKGGVEDYFTVPNVNNRKVVFYERAKISGDREDKNGHGSHTAGIIAGNPEVGATSSDSPILQDIGIAKDAKIYMTDAAVSALFYVDNITLYLNNAFKVGSRISSNSWGNVNNFDCIFDCICFESNSNRTKPVTNEYCLKQFGKLCCQIGNDYDINSERVDEFLNKNDEMIVIFAAGNNGNYGKEGSILSPAAAKNTLAVGACYSSLREYSRYTPNVNISIYNHENLGYFSARGPTFDNRIKPEVVAPGVAIWSARTRNPFCDTTALIQKTGTSMAAPSVAGSAALIRDYLLQNNKKRLLQYELINKAPSQTLSGTLVKAILIHSASVMNGSVKLDGDFSNDEHYVALSQQVYPNKYVGYGRVNLGNLLNFDEVGRNSLFLVNRFELDTSQKLSLKFRVKSLPTAAPLSNAGLIKATLTWYDLKGTLTSPTQSSIKQLINDLNLSMELREHDQANITVKCVGNGKCVTSLSSDTFLNDDLVFDSVNNVERIEMVPNTNDLDLKLNSILTIVIEASPKNVGAQNLSFILSTSHAETELEFIGFSVSDASLPLSSYMLLILLLSTWLMI</sequence>
<dbReference type="PROSITE" id="PS51892">
    <property type="entry name" value="SUBTILASE"/>
    <property type="match status" value="1"/>
</dbReference>
<proteinExistence type="inferred from homology"/>
<evidence type="ECO:0000256" key="1">
    <source>
        <dbReference type="ARBA" id="ARBA00011073"/>
    </source>
</evidence>
<dbReference type="InterPro" id="IPR036852">
    <property type="entry name" value="Peptidase_S8/S53_dom_sf"/>
</dbReference>
<dbReference type="EMBL" id="PYSW02000051">
    <property type="protein sequence ID" value="KAG2373768.1"/>
    <property type="molecule type" value="Genomic_DNA"/>
</dbReference>
<dbReference type="GeneID" id="68104311"/>
<protein>
    <recommendedName>
        <fullName evidence="9">Peptidase S8/S53 domain-containing protein</fullName>
    </recommendedName>
</protein>
<evidence type="ECO:0000313" key="10">
    <source>
        <dbReference type="EMBL" id="KAG2373768.1"/>
    </source>
</evidence>
<dbReference type="RefSeq" id="XP_044542942.1">
    <property type="nucleotide sequence ID" value="XM_044687558.1"/>
</dbReference>
<name>A0AA88GF76_NAELO</name>
<dbReference type="CDD" id="cd04842">
    <property type="entry name" value="Peptidases_S8_Kp43_protease"/>
    <property type="match status" value="1"/>
</dbReference>
<evidence type="ECO:0000256" key="4">
    <source>
        <dbReference type="ARBA" id="ARBA00022825"/>
    </source>
</evidence>
<evidence type="ECO:0000256" key="2">
    <source>
        <dbReference type="ARBA" id="ARBA00022670"/>
    </source>
</evidence>
<dbReference type="PANTHER" id="PTHR43399:SF4">
    <property type="entry name" value="CELL WALL-ASSOCIATED PROTEASE"/>
    <property type="match status" value="1"/>
</dbReference>